<dbReference type="Proteomes" id="UP000321424">
    <property type="component" value="Unassembled WGS sequence"/>
</dbReference>
<dbReference type="InterPro" id="IPR029063">
    <property type="entry name" value="SAM-dependent_MTases_sf"/>
</dbReference>
<dbReference type="Gene3D" id="3.40.50.150">
    <property type="entry name" value="Vaccinia Virus protein VP39"/>
    <property type="match status" value="1"/>
</dbReference>
<accession>A0A511MLN7</accession>
<dbReference type="PANTHER" id="PTHR39290:SF6">
    <property type="entry name" value="S-ADENOSYL-L-METHIONINE-DEPENDENT METHYLTRANSFERASES SUPERFAMILY PROTEIN"/>
    <property type="match status" value="1"/>
</dbReference>
<dbReference type="OrthoDB" id="4123298at2"/>
<protein>
    <recommendedName>
        <fullName evidence="3">Methyltransferase type 11 domain-containing protein</fullName>
    </recommendedName>
</protein>
<comment type="caution">
    <text evidence="1">The sequence shown here is derived from an EMBL/GenBank/DDBJ whole genome shotgun (WGS) entry which is preliminary data.</text>
</comment>
<evidence type="ECO:0008006" key="3">
    <source>
        <dbReference type="Google" id="ProtNLM"/>
    </source>
</evidence>
<dbReference type="PANTHER" id="PTHR39290">
    <property type="entry name" value="C3H1-TYPE DOMAIN-CONTAINING PROTEIN-RELATED"/>
    <property type="match status" value="1"/>
</dbReference>
<dbReference type="RefSeq" id="WP_147138526.1">
    <property type="nucleotide sequence ID" value="NZ_BJXA01000052.1"/>
</dbReference>
<dbReference type="EMBL" id="BJXA01000052">
    <property type="protein sequence ID" value="GEM41534.1"/>
    <property type="molecule type" value="Genomic_DNA"/>
</dbReference>
<evidence type="ECO:0000313" key="1">
    <source>
        <dbReference type="EMBL" id="GEM41534.1"/>
    </source>
</evidence>
<evidence type="ECO:0000313" key="2">
    <source>
        <dbReference type="Proteomes" id="UP000321424"/>
    </source>
</evidence>
<keyword evidence="2" id="KW-1185">Reference proteome</keyword>
<gene>
    <name evidence="1" type="ORF">NN4_60530</name>
</gene>
<sequence>MTGLTLTLTTERRTELAALLEDPQRLRLEYPKVAEYLDTAPMLPGTEDAAADAAFDLRLVHYMTGGVSDSGNPYWDIVAPSVGDDNGRRVVNGGRQNGSARLAFAQTILQAVYAYAVPSPESIEWIAQFSGGQHVLELGAGRGYWAAQLATRGVDVAAFDAEPPNSTANVSFPGAAGQLDVWHAVGGLDEFDAALKGNCVLFLCWPPGWGNPMASQALAAFEARGGQRLVYIGEPKGGKTGDDAFFDRLSEHWSLETADTQHVSWWNLADVAQGWVRSAG</sequence>
<dbReference type="SUPFAM" id="SSF53335">
    <property type="entry name" value="S-adenosyl-L-methionine-dependent methyltransferases"/>
    <property type="match status" value="1"/>
</dbReference>
<dbReference type="AlphaFoldDB" id="A0A511MLN7"/>
<proteinExistence type="predicted"/>
<name>A0A511MLN7_9NOCA</name>
<organism evidence="1 2">
    <name type="scientific">Nocardia ninae NBRC 108245</name>
    <dbReference type="NCBI Taxonomy" id="1210091"/>
    <lineage>
        <taxon>Bacteria</taxon>
        <taxon>Bacillati</taxon>
        <taxon>Actinomycetota</taxon>
        <taxon>Actinomycetes</taxon>
        <taxon>Mycobacteriales</taxon>
        <taxon>Nocardiaceae</taxon>
        <taxon>Nocardia</taxon>
    </lineage>
</organism>
<reference evidence="1 2" key="1">
    <citation type="submission" date="2019-07" db="EMBL/GenBank/DDBJ databases">
        <title>Whole genome shotgun sequence of Nocardia ninae NBRC 108245.</title>
        <authorList>
            <person name="Hosoyama A."/>
            <person name="Uohara A."/>
            <person name="Ohji S."/>
            <person name="Ichikawa N."/>
        </authorList>
    </citation>
    <scope>NUCLEOTIDE SEQUENCE [LARGE SCALE GENOMIC DNA]</scope>
    <source>
        <strain evidence="1 2">NBRC 108245</strain>
    </source>
</reference>